<dbReference type="InterPro" id="IPR036249">
    <property type="entry name" value="Thioredoxin-like_sf"/>
</dbReference>
<dbReference type="Proteomes" id="UP000244174">
    <property type="component" value="Unassembled WGS sequence"/>
</dbReference>
<reference evidence="1 2" key="1">
    <citation type="submission" date="2018-04" db="EMBL/GenBank/DDBJ databases">
        <title>Genomic Encyclopedia of Archaeal and Bacterial Type Strains, Phase II (KMG-II): from individual species to whole genera.</title>
        <authorList>
            <person name="Goeker M."/>
        </authorList>
    </citation>
    <scope>NUCLEOTIDE SEQUENCE [LARGE SCALE GENOMIC DNA]</scope>
    <source>
        <strain evidence="1 2">DSM 23082</strain>
    </source>
</reference>
<gene>
    <name evidence="1" type="ORF">C8P64_1127</name>
</gene>
<dbReference type="SUPFAM" id="SSF52833">
    <property type="entry name" value="Thioredoxin-like"/>
    <property type="match status" value="1"/>
</dbReference>
<comment type="caution">
    <text evidence="1">The sequence shown here is derived from an EMBL/GenBank/DDBJ whole genome shotgun (WGS) entry which is preliminary data.</text>
</comment>
<dbReference type="Gene3D" id="3.40.30.10">
    <property type="entry name" value="Glutaredoxin"/>
    <property type="match status" value="1"/>
</dbReference>
<accession>A0A2T6AMY2</accession>
<organism evidence="1 2">
    <name type="scientific">Christiangramia gaetbulicola</name>
    <dbReference type="NCBI Taxonomy" id="703340"/>
    <lineage>
        <taxon>Bacteria</taxon>
        <taxon>Pseudomonadati</taxon>
        <taxon>Bacteroidota</taxon>
        <taxon>Flavobacteriia</taxon>
        <taxon>Flavobacteriales</taxon>
        <taxon>Flavobacteriaceae</taxon>
        <taxon>Christiangramia</taxon>
    </lineage>
</organism>
<dbReference type="Pfam" id="PF13899">
    <property type="entry name" value="Thioredoxin_7"/>
    <property type="match status" value="1"/>
</dbReference>
<evidence type="ECO:0000313" key="1">
    <source>
        <dbReference type="EMBL" id="PTX45137.1"/>
    </source>
</evidence>
<name>A0A2T6AMY2_9FLAO</name>
<dbReference type="RefSeq" id="WP_108171031.1">
    <property type="nucleotide sequence ID" value="NZ_QBKQ01000001.1"/>
</dbReference>
<sequence length="155" mass="18298">MNRTILIIFICLSQAVLGQQKEIQWMGFEELEDSLQIESRPVFVYFYTDWCVYCKKMDRNAFKDPKIVSKLNKDFYPVKMNAESLEKIEFDGQVFTNEQARIKRNGIHQIPLILGSRDDRPISFPVLMVLDENFRVKIKSYDYLTSEKMKLLING</sequence>
<dbReference type="AlphaFoldDB" id="A0A2T6AMY2"/>
<protein>
    <submittedName>
        <fullName evidence="1">Thioredoxin-like protein</fullName>
    </submittedName>
</protein>
<evidence type="ECO:0000313" key="2">
    <source>
        <dbReference type="Proteomes" id="UP000244174"/>
    </source>
</evidence>
<dbReference type="EMBL" id="QBKQ01000001">
    <property type="protein sequence ID" value="PTX45137.1"/>
    <property type="molecule type" value="Genomic_DNA"/>
</dbReference>
<dbReference type="OrthoDB" id="9811036at2"/>
<keyword evidence="2" id="KW-1185">Reference proteome</keyword>
<proteinExistence type="predicted"/>